<comment type="caution">
    <text evidence="2">The sequence shown here is derived from an EMBL/GenBank/DDBJ whole genome shotgun (WGS) entry which is preliminary data.</text>
</comment>
<organism evidence="2 3">
    <name type="scientific">Actinoplanes siamensis</name>
    <dbReference type="NCBI Taxonomy" id="1223317"/>
    <lineage>
        <taxon>Bacteria</taxon>
        <taxon>Bacillati</taxon>
        <taxon>Actinomycetota</taxon>
        <taxon>Actinomycetes</taxon>
        <taxon>Micromonosporales</taxon>
        <taxon>Micromonosporaceae</taxon>
        <taxon>Actinoplanes</taxon>
    </lineage>
</organism>
<dbReference type="EMBL" id="BOMW01000057">
    <property type="protein sequence ID" value="GIF07979.1"/>
    <property type="molecule type" value="Genomic_DNA"/>
</dbReference>
<feature type="region of interest" description="Disordered" evidence="1">
    <location>
        <begin position="63"/>
        <end position="113"/>
    </location>
</feature>
<dbReference type="RefSeq" id="WP_203683360.1">
    <property type="nucleotide sequence ID" value="NZ_BOMW01000057.1"/>
</dbReference>
<gene>
    <name evidence="2" type="ORF">Asi03nite_55170</name>
</gene>
<evidence type="ECO:0000313" key="3">
    <source>
        <dbReference type="Proteomes" id="UP000629619"/>
    </source>
</evidence>
<sequence length="113" mass="12926">MIDRSEFDDITVTVAHPWGDLETPLTEWAANGPGRDRPFIPIVAATRRSTGERVSLDEIPAEYHNTRATRQMQREGLLPSPWGPPPEERQRRPLSPNLPQHVREAIERDRQQG</sequence>
<dbReference type="Proteomes" id="UP000629619">
    <property type="component" value="Unassembled WGS sequence"/>
</dbReference>
<accession>A0A919NC03</accession>
<dbReference type="AlphaFoldDB" id="A0A919NC03"/>
<name>A0A919NC03_9ACTN</name>
<protein>
    <submittedName>
        <fullName evidence="2">Uncharacterized protein</fullName>
    </submittedName>
</protein>
<feature type="compositionally biased region" description="Basic and acidic residues" evidence="1">
    <location>
        <begin position="101"/>
        <end position="113"/>
    </location>
</feature>
<evidence type="ECO:0000256" key="1">
    <source>
        <dbReference type="SAM" id="MobiDB-lite"/>
    </source>
</evidence>
<reference evidence="2" key="1">
    <citation type="submission" date="2021-01" db="EMBL/GenBank/DDBJ databases">
        <title>Whole genome shotgun sequence of Actinoplanes siamensis NBRC 109076.</title>
        <authorList>
            <person name="Komaki H."/>
            <person name="Tamura T."/>
        </authorList>
    </citation>
    <scope>NUCLEOTIDE SEQUENCE</scope>
    <source>
        <strain evidence="2">NBRC 109076</strain>
    </source>
</reference>
<proteinExistence type="predicted"/>
<keyword evidence="3" id="KW-1185">Reference proteome</keyword>
<evidence type="ECO:0000313" key="2">
    <source>
        <dbReference type="EMBL" id="GIF07979.1"/>
    </source>
</evidence>